<evidence type="ECO:0000256" key="1">
    <source>
        <dbReference type="SAM" id="MobiDB-lite"/>
    </source>
</evidence>
<protein>
    <recommendedName>
        <fullName evidence="4">HK97 gp10 family phage protein</fullName>
    </recommendedName>
</protein>
<evidence type="ECO:0000313" key="2">
    <source>
        <dbReference type="EMBL" id="GAA1513793.1"/>
    </source>
</evidence>
<accession>A0ABN2A8N2</accession>
<organism evidence="2 3">
    <name type="scientific">Brevibacterium permense</name>
    <dbReference type="NCBI Taxonomy" id="234834"/>
    <lineage>
        <taxon>Bacteria</taxon>
        <taxon>Bacillati</taxon>
        <taxon>Actinomycetota</taxon>
        <taxon>Actinomycetes</taxon>
        <taxon>Micrococcales</taxon>
        <taxon>Brevibacteriaceae</taxon>
        <taxon>Brevibacterium</taxon>
    </lineage>
</organism>
<dbReference type="RefSeq" id="WP_173151334.1">
    <property type="nucleotide sequence ID" value="NZ_BAAALX010000009.1"/>
</dbReference>
<reference evidence="2 3" key="1">
    <citation type="journal article" date="2019" name="Int. J. Syst. Evol. Microbiol.">
        <title>The Global Catalogue of Microorganisms (GCM) 10K type strain sequencing project: providing services to taxonomists for standard genome sequencing and annotation.</title>
        <authorList>
            <consortium name="The Broad Institute Genomics Platform"/>
            <consortium name="The Broad Institute Genome Sequencing Center for Infectious Disease"/>
            <person name="Wu L."/>
            <person name="Ma J."/>
        </authorList>
    </citation>
    <scope>NUCLEOTIDE SEQUENCE [LARGE SCALE GENOMIC DNA]</scope>
    <source>
        <strain evidence="2 3">JCM 13318</strain>
    </source>
</reference>
<feature type="region of interest" description="Disordered" evidence="1">
    <location>
        <begin position="66"/>
        <end position="95"/>
    </location>
</feature>
<dbReference type="EMBL" id="BAAALX010000009">
    <property type="protein sequence ID" value="GAA1513793.1"/>
    <property type="molecule type" value="Genomic_DNA"/>
</dbReference>
<sequence length="130" mass="14107">MPLDTSETQNLVDALDKFDSDVRSKAEAVLVKGAVQIKKNLQEDARGSRYFKQFAKKISYETTKRKNTTEVEIGPENDKPTGKNPGGGPGAAIAYFGGANGGGGTLDFDEPVEREFDSIDEYMKKLGDAL</sequence>
<name>A0ABN2A8N2_9MICO</name>
<dbReference type="Proteomes" id="UP001500177">
    <property type="component" value="Unassembled WGS sequence"/>
</dbReference>
<gene>
    <name evidence="2" type="ORF">GCM10009690_15920</name>
</gene>
<comment type="caution">
    <text evidence="2">The sequence shown here is derived from an EMBL/GenBank/DDBJ whole genome shotgun (WGS) entry which is preliminary data.</text>
</comment>
<keyword evidence="3" id="KW-1185">Reference proteome</keyword>
<proteinExistence type="predicted"/>
<evidence type="ECO:0008006" key="4">
    <source>
        <dbReference type="Google" id="ProtNLM"/>
    </source>
</evidence>
<evidence type="ECO:0000313" key="3">
    <source>
        <dbReference type="Proteomes" id="UP001500177"/>
    </source>
</evidence>